<comment type="caution">
    <text evidence="1">The sequence shown here is derived from an EMBL/GenBank/DDBJ whole genome shotgun (WGS) entry which is preliminary data.</text>
</comment>
<organism evidence="1 2">
    <name type="scientific">Muraenolepis orangiensis</name>
    <name type="common">Patagonian moray cod</name>
    <dbReference type="NCBI Taxonomy" id="630683"/>
    <lineage>
        <taxon>Eukaryota</taxon>
        <taxon>Metazoa</taxon>
        <taxon>Chordata</taxon>
        <taxon>Craniata</taxon>
        <taxon>Vertebrata</taxon>
        <taxon>Euteleostomi</taxon>
        <taxon>Actinopterygii</taxon>
        <taxon>Neopterygii</taxon>
        <taxon>Teleostei</taxon>
        <taxon>Neoteleostei</taxon>
        <taxon>Acanthomorphata</taxon>
        <taxon>Zeiogadaria</taxon>
        <taxon>Gadariae</taxon>
        <taxon>Gadiformes</taxon>
        <taxon>Muraenolepidoidei</taxon>
        <taxon>Muraenolepididae</taxon>
        <taxon>Muraenolepis</taxon>
    </lineage>
</organism>
<dbReference type="Proteomes" id="UP001148018">
    <property type="component" value="Unassembled WGS sequence"/>
</dbReference>
<proteinExistence type="predicted"/>
<evidence type="ECO:0000313" key="2">
    <source>
        <dbReference type="Proteomes" id="UP001148018"/>
    </source>
</evidence>
<accession>A0A9Q0DE85</accession>
<keyword evidence="2" id="KW-1185">Reference proteome</keyword>
<protein>
    <submittedName>
        <fullName evidence="1">Uncharacterized protein</fullName>
    </submittedName>
</protein>
<dbReference type="OrthoDB" id="416119at2759"/>
<evidence type="ECO:0000313" key="1">
    <source>
        <dbReference type="EMBL" id="KAJ3586672.1"/>
    </source>
</evidence>
<dbReference type="AlphaFoldDB" id="A0A9Q0DE85"/>
<reference evidence="1" key="1">
    <citation type="submission" date="2022-07" db="EMBL/GenBank/DDBJ databases">
        <title>Chromosome-level genome of Muraenolepis orangiensis.</title>
        <authorList>
            <person name="Kim J."/>
        </authorList>
    </citation>
    <scope>NUCLEOTIDE SEQUENCE</scope>
    <source>
        <strain evidence="1">KU_S4_2022</strain>
        <tissue evidence="1">Muscle</tissue>
    </source>
</reference>
<sequence length="428" mass="48710">MEPSSWNHHGTIIMEPSSWNHHAGTIIMEPSSWNRHHGTVIMEPSWNRHHGTIIMEPSSWNRHHGTIIMEPSSWNRHAGTERPPTLSAYADDVSIFVSSQRAVQCLQDTLSLYERASSARVTWRSRWFPACLEPSVGDRGAKGFKAKHWEGAKEKEPGEIVDFFWSGRHWVRAAALYLPLVEGGQGLICIQSKIASFRLRTVSRLLYDCGPSWLNFGKLLLRSVWRFGHKQLFLLNPEELDLSGLTPFYTSVLQAWHTFKFTRATSEMPGMWVFEEPLFFNGLLRARTLQSASLRTSLREAGCTKVGHLMKAKATSLEALRRRSNTSSIRILDQVVKEVCAALPESLRAFAEDADLCEQWIEDGDYSFPSLEVTPAVLNLRSLAGVRESRWAEFLGPDSSPKGSWRCLYKLPVEKRTADLQWRIVHGR</sequence>
<dbReference type="EMBL" id="JANIIK010000117">
    <property type="protein sequence ID" value="KAJ3586672.1"/>
    <property type="molecule type" value="Genomic_DNA"/>
</dbReference>
<gene>
    <name evidence="1" type="ORF">NHX12_013068</name>
</gene>
<name>A0A9Q0DE85_9TELE</name>